<name>A0A0M2SKD1_9BACI</name>
<gene>
    <name evidence="2" type="ORF">WQ57_24120</name>
</gene>
<protein>
    <submittedName>
        <fullName evidence="2">Uncharacterized protein</fullName>
    </submittedName>
</protein>
<dbReference type="Proteomes" id="UP000034166">
    <property type="component" value="Unassembled WGS sequence"/>
</dbReference>
<evidence type="ECO:0000313" key="2">
    <source>
        <dbReference type="EMBL" id="KKK33040.1"/>
    </source>
</evidence>
<proteinExistence type="predicted"/>
<accession>A0A0M2SKD1</accession>
<evidence type="ECO:0000256" key="1">
    <source>
        <dbReference type="SAM" id="Coils"/>
    </source>
</evidence>
<dbReference type="AlphaFoldDB" id="A0A0M2SKD1"/>
<reference evidence="2 3" key="1">
    <citation type="submission" date="2015-04" db="EMBL/GenBank/DDBJ databases">
        <title>Taxonomic description and genome sequence of Bacillus campisalis sp. nov., a novel member of the genus Bacillus isolated from solar saltern.</title>
        <authorList>
            <person name="Mathan Kumar R."/>
            <person name="Kaur G."/>
            <person name="Kumar A."/>
            <person name="Singh N.K."/>
            <person name="Kaur N."/>
            <person name="Kumar N."/>
            <person name="Mayilraj S."/>
        </authorList>
    </citation>
    <scope>NUCLEOTIDE SEQUENCE [LARGE SCALE GENOMIC DNA]</scope>
    <source>
        <strain evidence="2 3">SA2-6</strain>
    </source>
</reference>
<keyword evidence="1" id="KW-0175">Coiled coil</keyword>
<organism evidence="2 3">
    <name type="scientific">Mesobacillus campisalis</name>
    <dbReference type="NCBI Taxonomy" id="1408103"/>
    <lineage>
        <taxon>Bacteria</taxon>
        <taxon>Bacillati</taxon>
        <taxon>Bacillota</taxon>
        <taxon>Bacilli</taxon>
        <taxon>Bacillales</taxon>
        <taxon>Bacillaceae</taxon>
        <taxon>Mesobacillus</taxon>
    </lineage>
</organism>
<evidence type="ECO:0000313" key="3">
    <source>
        <dbReference type="Proteomes" id="UP000034166"/>
    </source>
</evidence>
<sequence length="196" mass="22459">MAKKNEAVEVEKQEVAAAEEAAASDLLVDTFWNQYETSLARARQLREVQEEAFMTAFKELVQFNKQYRKSVASLYEQSKKTNLELAKGVMQNISDRKAGKSAEEARAMDYEQVTKQLKEVTMQLEKLALTPVKSAFSIIDQLEDNVEKSAESYLAYARERRAAWQQVTNEYVKQARKVNHQVVDRVSEKSKELVKA</sequence>
<feature type="coiled-coil region" evidence="1">
    <location>
        <begin position="110"/>
        <end position="159"/>
    </location>
</feature>
<dbReference type="InterPro" id="IPR011728">
    <property type="entry name" value="PhaP_Bmeg"/>
</dbReference>
<dbReference type="EMBL" id="LAYY01000101">
    <property type="protein sequence ID" value="KKK33040.1"/>
    <property type="molecule type" value="Genomic_DNA"/>
</dbReference>
<comment type="caution">
    <text evidence="2">The sequence shown here is derived from an EMBL/GenBank/DDBJ whole genome shotgun (WGS) entry which is preliminary data.</text>
</comment>
<dbReference type="PATRIC" id="fig|1408103.3.peg.5204"/>
<keyword evidence="3" id="KW-1185">Reference proteome</keyword>
<dbReference type="Pfam" id="PF09602">
    <property type="entry name" value="PhaP_Bmeg"/>
    <property type="match status" value="1"/>
</dbReference>